<evidence type="ECO:0008006" key="3">
    <source>
        <dbReference type="Google" id="ProtNLM"/>
    </source>
</evidence>
<evidence type="ECO:0000313" key="2">
    <source>
        <dbReference type="Proteomes" id="UP001626536"/>
    </source>
</evidence>
<evidence type="ECO:0000313" key="1">
    <source>
        <dbReference type="EMBL" id="WOJ90437.1"/>
    </source>
</evidence>
<protein>
    <recommendedName>
        <fullName evidence="3">DUF4280 domain-containing protein</fullName>
    </recommendedName>
</protein>
<reference evidence="1 2" key="1">
    <citation type="submission" date="2023-10" db="EMBL/GenBank/DDBJ databases">
        <title>Novel methanotroph of the genus Methylocapsa from a subarctic wetland.</title>
        <authorList>
            <person name="Belova S.E."/>
            <person name="Oshkin I.Y."/>
            <person name="Miroshnikov K."/>
            <person name="Dedysh S.N."/>
        </authorList>
    </citation>
    <scope>NUCLEOTIDE SEQUENCE [LARGE SCALE GENOMIC DNA]</scope>
    <source>
        <strain evidence="1 2">RX1</strain>
    </source>
</reference>
<accession>A0ABZ0HUG9</accession>
<dbReference type="EMBL" id="CP136862">
    <property type="protein sequence ID" value="WOJ90437.1"/>
    <property type="molecule type" value="Genomic_DNA"/>
</dbReference>
<sequence>MSPGYLLDATSQLLCAHGGKAQPAAPAARVRVSGQPVVIQSTAYAVAGCALTGTPNPPCATAQFVSAATRVTSMNQPVLLQDSQSQCAPTGTPLSVLVTQIRVKGT</sequence>
<dbReference type="RefSeq" id="WP_407339886.1">
    <property type="nucleotide sequence ID" value="NZ_CP136862.1"/>
</dbReference>
<proteinExistence type="predicted"/>
<keyword evidence="2" id="KW-1185">Reference proteome</keyword>
<dbReference type="Proteomes" id="UP001626536">
    <property type="component" value="Chromosome"/>
</dbReference>
<organism evidence="1 2">
    <name type="scientific">Methylocapsa polymorpha</name>
    <dbReference type="NCBI Taxonomy" id="3080828"/>
    <lineage>
        <taxon>Bacteria</taxon>
        <taxon>Pseudomonadati</taxon>
        <taxon>Pseudomonadota</taxon>
        <taxon>Alphaproteobacteria</taxon>
        <taxon>Hyphomicrobiales</taxon>
        <taxon>Beijerinckiaceae</taxon>
        <taxon>Methylocapsa</taxon>
    </lineage>
</organism>
<gene>
    <name evidence="1" type="ORF">RZS28_03840</name>
</gene>
<name>A0ABZ0HUG9_9HYPH</name>